<feature type="region of interest" description="Disordered" evidence="1">
    <location>
        <begin position="196"/>
        <end position="222"/>
    </location>
</feature>
<name>A0ABV8AZE1_9BACI</name>
<proteinExistence type="predicted"/>
<dbReference type="NCBIfam" id="TIGR02132">
    <property type="entry name" value="phaR_Bmeg"/>
    <property type="match status" value="1"/>
</dbReference>
<evidence type="ECO:0000313" key="3">
    <source>
        <dbReference type="Proteomes" id="UP001595752"/>
    </source>
</evidence>
<gene>
    <name evidence="2" type="primary">phaR</name>
    <name evidence="2" type="ORF">ACFOU2_07440</name>
</gene>
<dbReference type="Proteomes" id="UP001595752">
    <property type="component" value="Unassembled WGS sequence"/>
</dbReference>
<comment type="caution">
    <text evidence="2">The sequence shown here is derived from an EMBL/GenBank/DDBJ whole genome shotgun (WGS) entry which is preliminary data.</text>
</comment>
<protein>
    <submittedName>
        <fullName evidence="2">Polyhydroxyalkanoic acid synthase subunit PhaR</fullName>
    </submittedName>
</protein>
<keyword evidence="3" id="KW-1185">Reference proteome</keyword>
<reference evidence="3" key="1">
    <citation type="journal article" date="2019" name="Int. J. Syst. Evol. Microbiol.">
        <title>The Global Catalogue of Microorganisms (GCM) 10K type strain sequencing project: providing services to taxonomists for standard genome sequencing and annotation.</title>
        <authorList>
            <consortium name="The Broad Institute Genomics Platform"/>
            <consortium name="The Broad Institute Genome Sequencing Center for Infectious Disease"/>
            <person name="Wu L."/>
            <person name="Ma J."/>
        </authorList>
    </citation>
    <scope>NUCLEOTIDE SEQUENCE [LARGE SCALE GENOMIC DNA]</scope>
    <source>
        <strain evidence="3">CCUG 61889</strain>
    </source>
</reference>
<organism evidence="2 3">
    <name type="scientific">Bacillus songklensis</name>
    <dbReference type="NCBI Taxonomy" id="1069116"/>
    <lineage>
        <taxon>Bacteria</taxon>
        <taxon>Bacillati</taxon>
        <taxon>Bacillota</taxon>
        <taxon>Bacilli</taxon>
        <taxon>Bacillales</taxon>
        <taxon>Bacillaceae</taxon>
        <taxon>Bacillus</taxon>
    </lineage>
</organism>
<dbReference type="EMBL" id="JBHRZT010000026">
    <property type="protein sequence ID" value="MFC3883363.1"/>
    <property type="molecule type" value="Genomic_DNA"/>
</dbReference>
<feature type="compositionally biased region" description="Basic and acidic residues" evidence="1">
    <location>
        <begin position="203"/>
        <end position="222"/>
    </location>
</feature>
<sequence>MVKRIRVEASHHFYIKRKEMEFLEQQKVFDPFLAWKEMYDKTEAYWGKVLGENMNKEEFSQWMGKVLNLNLQYHQALNETTDRYFQQVNIPTKDDVANVASLVINVEEKVEALEDRFDELQGVEDNSALYKRELSKIKSDVKSLEKKLDKVLEAITQQNDFQSQLQAELQESIQEQLQRKLQQQNEELQQSIQEQLKLQEQAAAKEPKDSKGPKETKGQKPS</sequence>
<evidence type="ECO:0000313" key="2">
    <source>
        <dbReference type="EMBL" id="MFC3883363.1"/>
    </source>
</evidence>
<evidence type="ECO:0000256" key="1">
    <source>
        <dbReference type="SAM" id="MobiDB-lite"/>
    </source>
</evidence>
<dbReference type="InterPro" id="IPR011729">
    <property type="entry name" value="PhaR_Bmeg_synth"/>
</dbReference>
<accession>A0ABV8AZE1</accession>